<evidence type="ECO:0000256" key="5">
    <source>
        <dbReference type="ARBA" id="ARBA00022723"/>
    </source>
</evidence>
<comment type="caution">
    <text evidence="16">The sequence shown here is derived from an EMBL/GenBank/DDBJ whole genome shotgun (WGS) entry which is preliminary data.</text>
</comment>
<dbReference type="GO" id="GO:0008270">
    <property type="term" value="F:zinc ion binding"/>
    <property type="evidence" value="ECO:0007669"/>
    <property type="project" value="UniProtKB-KW"/>
</dbReference>
<evidence type="ECO:0000256" key="2">
    <source>
        <dbReference type="ARBA" id="ARBA00004906"/>
    </source>
</evidence>
<feature type="domain" description="RING-type" evidence="15">
    <location>
        <begin position="201"/>
        <end position="494"/>
    </location>
</feature>
<comment type="similarity">
    <text evidence="10">Belongs to the RBR family. RNF14 subfamily.</text>
</comment>
<dbReference type="PROSITE" id="PS50908">
    <property type="entry name" value="RWD"/>
    <property type="match status" value="1"/>
</dbReference>
<dbReference type="InterPro" id="IPR031127">
    <property type="entry name" value="E3_UB_ligase_RBR"/>
</dbReference>
<dbReference type="Gene3D" id="1.20.120.1750">
    <property type="match status" value="1"/>
</dbReference>
<evidence type="ECO:0000256" key="3">
    <source>
        <dbReference type="ARBA" id="ARBA00012251"/>
    </source>
</evidence>
<dbReference type="Gene3D" id="3.10.110.10">
    <property type="entry name" value="Ubiquitin Conjugating Enzyme"/>
    <property type="match status" value="1"/>
</dbReference>
<evidence type="ECO:0000256" key="9">
    <source>
        <dbReference type="ARBA" id="ARBA00022833"/>
    </source>
</evidence>
<keyword evidence="5" id="KW-0479">Metal-binding</keyword>
<evidence type="ECO:0000313" key="16">
    <source>
        <dbReference type="EMBL" id="KAK2066503.1"/>
    </source>
</evidence>
<dbReference type="PROSITE" id="PS00518">
    <property type="entry name" value="ZF_RING_1"/>
    <property type="match status" value="1"/>
</dbReference>
<sequence>MDLQDLDDMDDPRQVEVNTMAAIFPEMKLIQTASDHVAAYTITLQIPVDPIRPVTVHFAAATNTEGSDLADNTTAVQGDDRMVGAGGRLDSHQLTHLPPVHIKIDLGADYPAEKPPSVSLSTSPPWLPHATLRQLEDDGPRLWEEMGRDAVVYSYIDHVQLSAEDVFGLVDGDGGLEVDAQHKIAMLDYDNKAKKAAFERGTYDCGVCLDPKKGTVCHRMMDCGHVFCVECLQSFYNDAISEGSITAVRCLDPFCTREREKVANAEDAAAGRKPKAQKRGFLISPSELLQIPLGQDTVKRYVTLKYKTELEADRNTIYCPRQWCNGAARSKRHKKPQGLEFSSHSGDEKPGVSDEDDDFEEDTAAENLDISNKQGENGATHSPTEKLCKARVAICEDCGFAFCVRCSQSWHGEFVRCRRKPGEIDEDERATLEYMKLHTTACPTCAASAQKTHGCNHMICARCNTHFCYLCASWLDPYNPYGHFNEDHEGRRTGCYMRLWELEFGDGAGAGYANGLAGGPLPAALVPAPIPRPVAGGDAPAVAAAPPLPIRPIPEIEEVEGQDAEPVARRAAREVVAAPGLGRQVDVAREGPLVLRIAGNGEEESLPRHSRLLKIKYATITIMRAAVFRCSPWQAAGGAVRQQHAAAAAAADVCPRDSAADLELRVNVYKAGEIMWLRTTTAASMMMITTTTKMTSLLSTGFLILWRRLGSDSLCSSL</sequence>
<evidence type="ECO:0000256" key="8">
    <source>
        <dbReference type="ARBA" id="ARBA00022786"/>
    </source>
</evidence>
<dbReference type="SUPFAM" id="SSF57850">
    <property type="entry name" value="RING/U-box"/>
    <property type="match status" value="2"/>
</dbReference>
<keyword evidence="9" id="KW-0862">Zinc</keyword>
<keyword evidence="4" id="KW-0808">Transferase</keyword>
<keyword evidence="7 11" id="KW-0863">Zinc-finger</keyword>
<dbReference type="PROSITE" id="PS50089">
    <property type="entry name" value="ZF_RING_2"/>
    <property type="match status" value="1"/>
</dbReference>
<dbReference type="InterPro" id="IPR044066">
    <property type="entry name" value="TRIAD_supradom"/>
</dbReference>
<dbReference type="InterPro" id="IPR047548">
    <property type="entry name" value="Rcat_RBR_RNF14"/>
</dbReference>
<dbReference type="CDD" id="cd23820">
    <property type="entry name" value="RWD_RNF14"/>
    <property type="match status" value="1"/>
</dbReference>
<dbReference type="Pfam" id="PF01485">
    <property type="entry name" value="IBR"/>
    <property type="match status" value="1"/>
</dbReference>
<evidence type="ECO:0000256" key="10">
    <source>
        <dbReference type="ARBA" id="ARBA00044508"/>
    </source>
</evidence>
<evidence type="ECO:0000313" key="17">
    <source>
        <dbReference type="Proteomes" id="UP001217918"/>
    </source>
</evidence>
<evidence type="ECO:0000256" key="7">
    <source>
        <dbReference type="ARBA" id="ARBA00022771"/>
    </source>
</evidence>
<dbReference type="EC" id="2.3.2.31" evidence="3"/>
<dbReference type="GO" id="GO:0061630">
    <property type="term" value="F:ubiquitin protein ligase activity"/>
    <property type="evidence" value="ECO:0007669"/>
    <property type="project" value="UniProtKB-EC"/>
</dbReference>
<accession>A0AAD9HVP8</accession>
<dbReference type="PANTHER" id="PTHR11685">
    <property type="entry name" value="RBR FAMILY RING FINGER AND IBR DOMAIN-CONTAINING"/>
    <property type="match status" value="1"/>
</dbReference>
<dbReference type="CDD" id="cd23134">
    <property type="entry name" value="RING-HC_ITT1-like"/>
    <property type="match status" value="1"/>
</dbReference>
<dbReference type="InterPro" id="IPR006575">
    <property type="entry name" value="RWD_dom"/>
</dbReference>
<dbReference type="InterPro" id="IPR013083">
    <property type="entry name" value="Znf_RING/FYVE/PHD"/>
</dbReference>
<evidence type="ECO:0000259" key="13">
    <source>
        <dbReference type="PROSITE" id="PS50089"/>
    </source>
</evidence>
<dbReference type="Proteomes" id="UP001217918">
    <property type="component" value="Unassembled WGS sequence"/>
</dbReference>
<gene>
    <name evidence="16" type="ORF">P8C59_000315</name>
</gene>
<dbReference type="FunFam" id="3.30.40.10:FF:000416">
    <property type="entry name" value="RBR-type E3 ubiquitin transferase"/>
    <property type="match status" value="1"/>
</dbReference>
<comment type="pathway">
    <text evidence="2">Protein modification; protein ubiquitination.</text>
</comment>
<feature type="region of interest" description="Disordered" evidence="12">
    <location>
        <begin position="334"/>
        <end position="360"/>
    </location>
</feature>
<dbReference type="InterPro" id="IPR001841">
    <property type="entry name" value="Znf_RING"/>
</dbReference>
<dbReference type="GO" id="GO:0016567">
    <property type="term" value="P:protein ubiquitination"/>
    <property type="evidence" value="ECO:0007669"/>
    <property type="project" value="InterPro"/>
</dbReference>
<evidence type="ECO:0000256" key="6">
    <source>
        <dbReference type="ARBA" id="ARBA00022737"/>
    </source>
</evidence>
<dbReference type="CDD" id="cd20354">
    <property type="entry name" value="Rcat_RBR_RNF14"/>
    <property type="match status" value="1"/>
</dbReference>
<dbReference type="AlphaFoldDB" id="A0AAD9HVP8"/>
<evidence type="ECO:0000259" key="14">
    <source>
        <dbReference type="PROSITE" id="PS50908"/>
    </source>
</evidence>
<dbReference type="InterPro" id="IPR017907">
    <property type="entry name" value="Znf_RING_CS"/>
</dbReference>
<comment type="catalytic activity">
    <reaction evidence="1">
        <text>[E2 ubiquitin-conjugating enzyme]-S-ubiquitinyl-L-cysteine + [acceptor protein]-L-lysine = [E2 ubiquitin-conjugating enzyme]-L-cysteine + [acceptor protein]-N(6)-ubiquitinyl-L-lysine.</text>
        <dbReference type="EC" id="2.3.2.31"/>
    </reaction>
</comment>
<dbReference type="EMBL" id="JAQQPM010000001">
    <property type="protein sequence ID" value="KAK2066503.1"/>
    <property type="molecule type" value="Genomic_DNA"/>
</dbReference>
<keyword evidence="6" id="KW-0677">Repeat</keyword>
<evidence type="ECO:0000256" key="12">
    <source>
        <dbReference type="SAM" id="MobiDB-lite"/>
    </source>
</evidence>
<organism evidence="16 17">
    <name type="scientific">Phyllachora maydis</name>
    <dbReference type="NCBI Taxonomy" id="1825666"/>
    <lineage>
        <taxon>Eukaryota</taxon>
        <taxon>Fungi</taxon>
        <taxon>Dikarya</taxon>
        <taxon>Ascomycota</taxon>
        <taxon>Pezizomycotina</taxon>
        <taxon>Sordariomycetes</taxon>
        <taxon>Sordariomycetidae</taxon>
        <taxon>Phyllachorales</taxon>
        <taxon>Phyllachoraceae</taxon>
        <taxon>Phyllachora</taxon>
    </lineage>
</organism>
<proteinExistence type="inferred from homology"/>
<dbReference type="Pfam" id="PF05773">
    <property type="entry name" value="RWD"/>
    <property type="match status" value="1"/>
</dbReference>
<name>A0AAD9HVP8_9PEZI</name>
<dbReference type="SMART" id="SM00647">
    <property type="entry name" value="IBR"/>
    <property type="match status" value="2"/>
</dbReference>
<feature type="domain" description="RWD" evidence="14">
    <location>
        <begin position="15"/>
        <end position="166"/>
    </location>
</feature>
<evidence type="ECO:0000259" key="15">
    <source>
        <dbReference type="PROSITE" id="PS51873"/>
    </source>
</evidence>
<dbReference type="PROSITE" id="PS51873">
    <property type="entry name" value="TRIAD"/>
    <property type="match status" value="1"/>
</dbReference>
<keyword evidence="8" id="KW-0833">Ubl conjugation pathway</keyword>
<protein>
    <recommendedName>
        <fullName evidence="3">RBR-type E3 ubiquitin transferase</fullName>
        <ecNumber evidence="3">2.3.2.31</ecNumber>
    </recommendedName>
</protein>
<keyword evidence="17" id="KW-1185">Reference proteome</keyword>
<dbReference type="InterPro" id="IPR002867">
    <property type="entry name" value="IBR_dom"/>
</dbReference>
<dbReference type="InterPro" id="IPR016135">
    <property type="entry name" value="UBQ-conjugating_enzyme/RWD"/>
</dbReference>
<reference evidence="16" key="1">
    <citation type="journal article" date="2023" name="Mol. Plant Microbe Interact.">
        <title>Elucidating the Obligate Nature and Biological Capacity of an Invasive Fungal Corn Pathogen.</title>
        <authorList>
            <person name="MacCready J.S."/>
            <person name="Roggenkamp E.M."/>
            <person name="Gdanetz K."/>
            <person name="Chilvers M.I."/>
        </authorList>
    </citation>
    <scope>NUCLEOTIDE SEQUENCE</scope>
    <source>
        <strain evidence="16">PM02</strain>
    </source>
</reference>
<dbReference type="SUPFAM" id="SSF54495">
    <property type="entry name" value="UBC-like"/>
    <property type="match status" value="1"/>
</dbReference>
<feature type="domain" description="RING-type" evidence="13">
    <location>
        <begin position="205"/>
        <end position="250"/>
    </location>
</feature>
<evidence type="ECO:0000256" key="1">
    <source>
        <dbReference type="ARBA" id="ARBA00001798"/>
    </source>
</evidence>
<dbReference type="Pfam" id="PF22191">
    <property type="entry name" value="IBR_1"/>
    <property type="match status" value="1"/>
</dbReference>
<evidence type="ECO:0000256" key="11">
    <source>
        <dbReference type="PROSITE-ProRule" id="PRU00175"/>
    </source>
</evidence>
<evidence type="ECO:0000256" key="4">
    <source>
        <dbReference type="ARBA" id="ARBA00022679"/>
    </source>
</evidence>
<dbReference type="Gene3D" id="3.30.40.10">
    <property type="entry name" value="Zinc/RING finger domain, C3HC4 (zinc finger)"/>
    <property type="match status" value="1"/>
</dbReference>